<dbReference type="OrthoDB" id="2261376at2759"/>
<dbReference type="GO" id="GO:0022857">
    <property type="term" value="F:transmembrane transporter activity"/>
    <property type="evidence" value="ECO:0007669"/>
    <property type="project" value="InterPro"/>
</dbReference>
<comment type="subcellular location">
    <subcellularLocation>
        <location evidence="1">Membrane</location>
        <topology evidence="1">Multi-pass membrane protein</topology>
    </subcellularLocation>
</comment>
<sequence>MPSIPDNAVDTTTDALLFHAKAEPSDDKNVHMGTSTQSTDPCSGVGAQFDQLLESVEQFGRYQQFVVYAVLLPAIFAYSFAQGFLLFVIATPDNFWCRSPTDYPLNLSVLNASSTLSPIQQCHELSLSSWSLNNSNSTTATLSTSEISNYPRRCQHGWDFDQSVYTSTIVTEWNLVCDSDFLPTLVYIVTTLVGTVGAPIGGYLSDRYGRKRTYFGFLALQIAAGGAAALAPSYAWFVVLASLHSLSVYPSYQTIYTLGMEILSPKHRTMFSVLVGVFYALGSVASCGLAYAVRNWRMLIVASTLPLVGLVGLFPLMPESPRFNLSKRRFGKVTHFFRRAAKWNGRNFDKDCNDKLLQLFADLSTADHKVDNRSHQPSFRDLFTNKNLRWRTCVLITLSALVAIYYGGLGFLAPKLGNNPHLNVFLTNLVDLPASLLTQLGADRLGRRLMLTVNFIFGGLFCLASVFFPPTADSSYYPVLVLFLFARMFAVSSYTVEELVSCESFPTVLRGEGISLTNGVSGVVSNLGPMIVYLSVGTQWTSPMAWFGGITILGSGLVLFLPETVDLPLPETIEDVQPFAMLRSFDEFLAPVRRRRGRSPETSVN</sequence>
<keyword evidence="2 5" id="KW-0812">Transmembrane</keyword>
<dbReference type="Pfam" id="PF00083">
    <property type="entry name" value="Sugar_tr"/>
    <property type="match status" value="1"/>
</dbReference>
<accession>A0A1W0X0E6</accession>
<reference evidence="8" key="1">
    <citation type="submission" date="2017-01" db="EMBL/GenBank/DDBJ databases">
        <title>Comparative genomics of anhydrobiosis in the tardigrade Hypsibius dujardini.</title>
        <authorList>
            <person name="Yoshida Y."/>
            <person name="Koutsovoulos G."/>
            <person name="Laetsch D."/>
            <person name="Stevens L."/>
            <person name="Kumar S."/>
            <person name="Horikawa D."/>
            <person name="Ishino K."/>
            <person name="Komine S."/>
            <person name="Tomita M."/>
            <person name="Blaxter M."/>
            <person name="Arakawa K."/>
        </authorList>
    </citation>
    <scope>NUCLEOTIDE SEQUENCE [LARGE SCALE GENOMIC DNA]</scope>
    <source>
        <strain evidence="8">Z151</strain>
    </source>
</reference>
<feature type="transmembrane region" description="Helical" evidence="5">
    <location>
        <begin position="271"/>
        <end position="293"/>
    </location>
</feature>
<feature type="transmembrane region" description="Helical" evidence="5">
    <location>
        <begin position="213"/>
        <end position="231"/>
    </location>
</feature>
<dbReference type="EMBL" id="MTYJ01000026">
    <property type="protein sequence ID" value="OQV20905.1"/>
    <property type="molecule type" value="Genomic_DNA"/>
</dbReference>
<feature type="transmembrane region" description="Helical" evidence="5">
    <location>
        <begin position="393"/>
        <end position="413"/>
    </location>
</feature>
<feature type="transmembrane region" description="Helical" evidence="5">
    <location>
        <begin position="516"/>
        <end position="536"/>
    </location>
</feature>
<keyword evidence="3 5" id="KW-1133">Transmembrane helix</keyword>
<evidence type="ECO:0000313" key="8">
    <source>
        <dbReference type="Proteomes" id="UP000192578"/>
    </source>
</evidence>
<dbReference type="PANTHER" id="PTHR24064">
    <property type="entry name" value="SOLUTE CARRIER FAMILY 22 MEMBER"/>
    <property type="match status" value="1"/>
</dbReference>
<name>A0A1W0X0E6_HYPEX</name>
<keyword evidence="8" id="KW-1185">Reference proteome</keyword>
<evidence type="ECO:0000313" key="7">
    <source>
        <dbReference type="EMBL" id="OQV20905.1"/>
    </source>
</evidence>
<dbReference type="InterPro" id="IPR005828">
    <property type="entry name" value="MFS_sugar_transport-like"/>
</dbReference>
<dbReference type="PROSITE" id="PS00216">
    <property type="entry name" value="SUGAR_TRANSPORT_1"/>
    <property type="match status" value="1"/>
</dbReference>
<evidence type="ECO:0000256" key="5">
    <source>
        <dbReference type="SAM" id="Phobius"/>
    </source>
</evidence>
<evidence type="ECO:0000256" key="1">
    <source>
        <dbReference type="ARBA" id="ARBA00004141"/>
    </source>
</evidence>
<evidence type="ECO:0000256" key="3">
    <source>
        <dbReference type="ARBA" id="ARBA00022989"/>
    </source>
</evidence>
<comment type="caution">
    <text evidence="7">The sequence shown here is derived from an EMBL/GenBank/DDBJ whole genome shotgun (WGS) entry which is preliminary data.</text>
</comment>
<dbReference type="InterPro" id="IPR036259">
    <property type="entry name" value="MFS_trans_sf"/>
</dbReference>
<gene>
    <name evidence="7" type="ORF">BV898_04980</name>
</gene>
<organism evidence="7 8">
    <name type="scientific">Hypsibius exemplaris</name>
    <name type="common">Freshwater tardigrade</name>
    <dbReference type="NCBI Taxonomy" id="2072580"/>
    <lineage>
        <taxon>Eukaryota</taxon>
        <taxon>Metazoa</taxon>
        <taxon>Ecdysozoa</taxon>
        <taxon>Tardigrada</taxon>
        <taxon>Eutardigrada</taxon>
        <taxon>Parachela</taxon>
        <taxon>Hypsibioidea</taxon>
        <taxon>Hypsibiidae</taxon>
        <taxon>Hypsibius</taxon>
    </lineage>
</organism>
<feature type="transmembrane region" description="Helical" evidence="5">
    <location>
        <begin position="65"/>
        <end position="90"/>
    </location>
</feature>
<proteinExistence type="predicted"/>
<feature type="transmembrane region" description="Helical" evidence="5">
    <location>
        <begin position="181"/>
        <end position="201"/>
    </location>
</feature>
<dbReference type="Gene3D" id="1.20.1250.20">
    <property type="entry name" value="MFS general substrate transporter like domains"/>
    <property type="match status" value="1"/>
</dbReference>
<dbReference type="AlphaFoldDB" id="A0A1W0X0E6"/>
<feature type="domain" description="Major facilitator superfamily (MFS) profile" evidence="6">
    <location>
        <begin position="71"/>
        <end position="566"/>
    </location>
</feature>
<evidence type="ECO:0000256" key="4">
    <source>
        <dbReference type="ARBA" id="ARBA00023136"/>
    </source>
</evidence>
<dbReference type="Proteomes" id="UP000192578">
    <property type="component" value="Unassembled WGS sequence"/>
</dbReference>
<evidence type="ECO:0000256" key="2">
    <source>
        <dbReference type="ARBA" id="ARBA00022692"/>
    </source>
</evidence>
<dbReference type="SUPFAM" id="SSF103473">
    <property type="entry name" value="MFS general substrate transporter"/>
    <property type="match status" value="1"/>
</dbReference>
<keyword evidence="4 5" id="KW-0472">Membrane</keyword>
<evidence type="ECO:0000259" key="6">
    <source>
        <dbReference type="PROSITE" id="PS50850"/>
    </source>
</evidence>
<dbReference type="InterPro" id="IPR005829">
    <property type="entry name" value="Sugar_transporter_CS"/>
</dbReference>
<feature type="transmembrane region" description="Helical" evidence="5">
    <location>
        <begin position="449"/>
        <end position="469"/>
    </location>
</feature>
<dbReference type="InterPro" id="IPR020846">
    <property type="entry name" value="MFS_dom"/>
</dbReference>
<protein>
    <submittedName>
        <fullName evidence="7">Carcinine</fullName>
    </submittedName>
</protein>
<feature type="transmembrane region" description="Helical" evidence="5">
    <location>
        <begin position="542"/>
        <end position="561"/>
    </location>
</feature>
<feature type="transmembrane region" description="Helical" evidence="5">
    <location>
        <begin position="299"/>
        <end position="318"/>
    </location>
</feature>
<dbReference type="PROSITE" id="PS50850">
    <property type="entry name" value="MFS"/>
    <property type="match status" value="1"/>
</dbReference>
<dbReference type="GO" id="GO:0016020">
    <property type="term" value="C:membrane"/>
    <property type="evidence" value="ECO:0007669"/>
    <property type="project" value="UniProtKB-SubCell"/>
</dbReference>